<accession>A0A9P7BW81</accession>
<dbReference type="PANTHER" id="PTHR14205">
    <property type="entry name" value="WD-REPEAT PROTEIN"/>
    <property type="match status" value="1"/>
</dbReference>
<evidence type="ECO:0000256" key="1">
    <source>
        <dbReference type="ARBA" id="ARBA00001774"/>
    </source>
</evidence>
<dbReference type="PROSITE" id="PS50082">
    <property type="entry name" value="WD_REPEATS_2"/>
    <property type="match status" value="1"/>
</dbReference>
<reference evidence="7" key="1">
    <citation type="journal article" date="2020" name="Microb. Genom.">
        <title>Genetic diversity of clinical and environmental Mucorales isolates obtained from an investigation of mucormycosis cases among solid organ transplant recipients.</title>
        <authorList>
            <person name="Nguyen M.H."/>
            <person name="Kaul D."/>
            <person name="Muto C."/>
            <person name="Cheng S.J."/>
            <person name="Richter R.A."/>
            <person name="Bruno V.M."/>
            <person name="Liu G."/>
            <person name="Beyhan S."/>
            <person name="Sundermann A.J."/>
            <person name="Mounaud S."/>
            <person name="Pasculle A.W."/>
            <person name="Nierman W.C."/>
            <person name="Driscoll E."/>
            <person name="Cumbie R."/>
            <person name="Clancy C.J."/>
            <person name="Dupont C.L."/>
        </authorList>
    </citation>
    <scope>NUCLEOTIDE SEQUENCE</scope>
    <source>
        <strain evidence="7">GL11</strain>
    </source>
</reference>
<proteinExistence type="inferred from homology"/>
<keyword evidence="3 5" id="KW-0853">WD repeat</keyword>
<name>A0A9P7BW81_RHIOR</name>
<organism evidence="7 8">
    <name type="scientific">Rhizopus oryzae</name>
    <name type="common">Mucormycosis agent</name>
    <name type="synonym">Rhizopus arrhizus var. delemar</name>
    <dbReference type="NCBI Taxonomy" id="64495"/>
    <lineage>
        <taxon>Eukaryota</taxon>
        <taxon>Fungi</taxon>
        <taxon>Fungi incertae sedis</taxon>
        <taxon>Mucoromycota</taxon>
        <taxon>Mucoromycotina</taxon>
        <taxon>Mucoromycetes</taxon>
        <taxon>Mucorales</taxon>
        <taxon>Mucorineae</taxon>
        <taxon>Rhizopodaceae</taxon>
        <taxon>Rhizopus</taxon>
    </lineage>
</organism>
<sequence length="990" mass="113329">MENSSVFGLRHQARCLASVKKSTEKSKFLAGTVGAKENVVCLLEYDDDSTTLSSVMYNHPDEVWDIASSPSDEDLFFTCHSPVSGNPMKSKATLWHKSNESIENGQQDLTALMILESEGIKKLIIDTHPVSHSHNYVYTKKTILSVDVSSMFSNEMNSPALQQLQNAVWNKHHRELVTVGGCAVSGWDLRSGKTSFQKLDAHQSTIRAVDCNPNKPHHLVTGGDDALVQLWDARQLTKPVIMIKENSHWVWSAAFNPLQDQLLLTSSSDALVHLHNVYSVSSAANVEDDDDEEERREKPKDGLICSYDQHEDSVYNVTWSPADAWTFASLSYSGRVVISQVPLEEKFKILGSEMLLDKLWADMLCLDRFDTDEWCYVGEGNANIVMRYIGSEQKLKGKVLRVKKEQEFTKQAALFSQQFIEKVVTRLLGKEYVVHYEMVHVTQDFLSSLANSIELNRPSFRLKKKVNCNSTTAILLKDLTQQWYPNSAFTFELKPKWGFKSYSRSIKDHKVKESHCRYCMHSHYRKLMIGEYCPLDLYSRDAPRVKRAIHALIKNPHLEKTLKIFCGHGDNNLFLKDNQETILEMIIIQDPILTKLQTLQRQLDSLDIEDIMSIYGKYSHQLQEPDIATWEKTVKYYETRSDDSDEMQQLYEYVLSMTFKDCSILINIRQTNEEKKDVKYIQYKGIYVEYDIKVIDVDAKSIHKVPYWFELDQTIDRDFEIGNLPEGLNVAPSSGAPKHLNTVSLDLKQDVNQFGLAGKIWQSAYTLQALFSPDTRSTLEPSHPIPEAYYLSSTEPIPQKPYRILELGAGTGYVGISLANHLRAPAEVTITDLEQVVPLIQENVNLHYHQTPDSAKIIVDRLHWGNQEDNRKHGKFDLVVISDCVYFPELFDLLLSTLLDICDMSTRVVIGYKCRSLEKEIGFWQDYFGRYFEYEPVRKLITTEKGDKELGEFLGEEEQLFVFIATKRPQDEIKAADDTFTTLLFCSMGI</sequence>
<dbReference type="Pfam" id="PF10294">
    <property type="entry name" value="Methyltransf_16"/>
    <property type="match status" value="1"/>
</dbReference>
<keyword evidence="8" id="KW-1185">Reference proteome</keyword>
<dbReference type="Proteomes" id="UP000716291">
    <property type="component" value="Unassembled WGS sequence"/>
</dbReference>
<dbReference type="Gene3D" id="3.30.200.110">
    <property type="entry name" value="Inositol-pentakisphosphate 2-kinase, N-lobe"/>
    <property type="match status" value="1"/>
</dbReference>
<evidence type="ECO:0000256" key="3">
    <source>
        <dbReference type="ARBA" id="ARBA00022574"/>
    </source>
</evidence>
<dbReference type="SUPFAM" id="SSF53335">
    <property type="entry name" value="S-adenosyl-L-methionine-dependent methyltransferases"/>
    <property type="match status" value="1"/>
</dbReference>
<dbReference type="InterPro" id="IPR059104">
    <property type="entry name" value="Beta-prop_EIPR1-like"/>
</dbReference>
<dbReference type="GO" id="GO:0035299">
    <property type="term" value="F:inositol-1,3,4,5,6-pentakisphosphate 2-kinase activity"/>
    <property type="evidence" value="ECO:0007669"/>
    <property type="project" value="UniProtKB-EC"/>
</dbReference>
<feature type="domain" description="EIPR1-like beta-propeller" evidence="6">
    <location>
        <begin position="1"/>
        <end position="274"/>
    </location>
</feature>
<evidence type="ECO:0000259" key="6">
    <source>
        <dbReference type="Pfam" id="PF23609"/>
    </source>
</evidence>
<dbReference type="GO" id="GO:0016567">
    <property type="term" value="P:protein ubiquitination"/>
    <property type="evidence" value="ECO:0007669"/>
    <property type="project" value="TreeGrafter"/>
</dbReference>
<dbReference type="InterPro" id="IPR015943">
    <property type="entry name" value="WD40/YVTN_repeat-like_dom_sf"/>
</dbReference>
<dbReference type="SMART" id="SM00320">
    <property type="entry name" value="WD40"/>
    <property type="match status" value="4"/>
</dbReference>
<dbReference type="SUPFAM" id="SSF50978">
    <property type="entry name" value="WD40 repeat-like"/>
    <property type="match status" value="1"/>
</dbReference>
<evidence type="ECO:0000313" key="7">
    <source>
        <dbReference type="EMBL" id="KAG1314316.1"/>
    </source>
</evidence>
<keyword evidence="4" id="KW-0677">Repeat</keyword>
<dbReference type="CDD" id="cd02440">
    <property type="entry name" value="AdoMet_MTases"/>
    <property type="match status" value="1"/>
</dbReference>
<dbReference type="InterPro" id="IPR009286">
    <property type="entry name" value="Ins_P5_2-kin"/>
</dbReference>
<evidence type="ECO:0000256" key="4">
    <source>
        <dbReference type="ARBA" id="ARBA00022737"/>
    </source>
</evidence>
<evidence type="ECO:0000256" key="5">
    <source>
        <dbReference type="PROSITE-ProRule" id="PRU00221"/>
    </source>
</evidence>
<dbReference type="InterPro" id="IPR043001">
    <property type="entry name" value="IP5_2-K_N_lobe"/>
</dbReference>
<comment type="catalytic activity">
    <reaction evidence="1">
        <text>1D-myo-inositol 1,3,4,5,6-pentakisphosphate + ATP = 1D-myo-inositol hexakisphosphate + ADP + H(+)</text>
        <dbReference type="Rhea" id="RHEA:20313"/>
        <dbReference type="ChEBI" id="CHEBI:15378"/>
        <dbReference type="ChEBI" id="CHEBI:30616"/>
        <dbReference type="ChEBI" id="CHEBI:57733"/>
        <dbReference type="ChEBI" id="CHEBI:58130"/>
        <dbReference type="ChEBI" id="CHEBI:456216"/>
        <dbReference type="EC" id="2.7.1.158"/>
    </reaction>
</comment>
<dbReference type="EMBL" id="JAANQT010000122">
    <property type="protein sequence ID" value="KAG1314316.1"/>
    <property type="molecule type" value="Genomic_DNA"/>
</dbReference>
<dbReference type="InterPro" id="IPR001680">
    <property type="entry name" value="WD40_rpt"/>
</dbReference>
<comment type="similarity">
    <text evidence="2">Belongs to the WD repeat EIPR1 family.</text>
</comment>
<dbReference type="InterPro" id="IPR036322">
    <property type="entry name" value="WD40_repeat_dom_sf"/>
</dbReference>
<dbReference type="GO" id="GO:0005524">
    <property type="term" value="F:ATP binding"/>
    <property type="evidence" value="ECO:0007669"/>
    <property type="project" value="InterPro"/>
</dbReference>
<dbReference type="InterPro" id="IPR019410">
    <property type="entry name" value="Methyltransf_16"/>
</dbReference>
<dbReference type="AlphaFoldDB" id="A0A9P7BW81"/>
<feature type="repeat" description="WD" evidence="5">
    <location>
        <begin position="199"/>
        <end position="232"/>
    </location>
</feature>
<dbReference type="Pfam" id="PF23609">
    <property type="entry name" value="Beta-prop_EIPR1"/>
    <property type="match status" value="1"/>
</dbReference>
<dbReference type="InterPro" id="IPR029063">
    <property type="entry name" value="SAM-dependent_MTases_sf"/>
</dbReference>
<comment type="caution">
    <text evidence="7">The sequence shown here is derived from an EMBL/GenBank/DDBJ whole genome shotgun (WGS) entry which is preliminary data.</text>
</comment>
<protein>
    <recommendedName>
        <fullName evidence="6">EIPR1-like beta-propeller domain-containing protein</fullName>
    </recommendedName>
</protein>
<dbReference type="PANTHER" id="PTHR14205:SF15">
    <property type="entry name" value="EARP AND GARP COMPLEX-INTERACTING PROTEIN 1"/>
    <property type="match status" value="1"/>
</dbReference>
<evidence type="ECO:0000256" key="2">
    <source>
        <dbReference type="ARBA" id="ARBA00005672"/>
    </source>
</evidence>
<dbReference type="Gene3D" id="3.40.50.150">
    <property type="entry name" value="Vaccinia Virus protein VP39"/>
    <property type="match status" value="1"/>
</dbReference>
<dbReference type="Pfam" id="PF06090">
    <property type="entry name" value="Ins_P5_2-kin"/>
    <property type="match status" value="1"/>
</dbReference>
<gene>
    <name evidence="7" type="ORF">G6F64_001557</name>
</gene>
<evidence type="ECO:0000313" key="8">
    <source>
        <dbReference type="Proteomes" id="UP000716291"/>
    </source>
</evidence>
<dbReference type="Gene3D" id="2.130.10.10">
    <property type="entry name" value="YVTN repeat-like/Quinoprotein amine dehydrogenase"/>
    <property type="match status" value="1"/>
</dbReference>
<dbReference type="PROSITE" id="PS50294">
    <property type="entry name" value="WD_REPEATS_REGION"/>
    <property type="match status" value="1"/>
</dbReference>
<dbReference type="InterPro" id="IPR040323">
    <property type="entry name" value="EIPR1"/>
</dbReference>